<dbReference type="InterPro" id="IPR029063">
    <property type="entry name" value="SAM-dependent_MTases_sf"/>
</dbReference>
<dbReference type="InterPro" id="IPR036188">
    <property type="entry name" value="FAD/NAD-bd_sf"/>
</dbReference>
<dbReference type="AlphaFoldDB" id="Q2H1S3"/>
<feature type="domain" description="FAD-binding" evidence="7">
    <location>
        <begin position="55"/>
        <end position="410"/>
    </location>
</feature>
<evidence type="ECO:0000256" key="4">
    <source>
        <dbReference type="ARBA" id="ARBA00023002"/>
    </source>
</evidence>
<name>Q2H1S3_CHAGB</name>
<dbReference type="InterPro" id="IPR002938">
    <property type="entry name" value="FAD-bd"/>
</dbReference>
<dbReference type="Proteomes" id="UP000001056">
    <property type="component" value="Unassembled WGS sequence"/>
</dbReference>
<gene>
    <name evidence="8" type="ORF">CHGG_04273</name>
</gene>
<evidence type="ECO:0000256" key="5">
    <source>
        <dbReference type="ARBA" id="ARBA00023033"/>
    </source>
</evidence>
<dbReference type="CDD" id="cd02440">
    <property type="entry name" value="AdoMet_MTases"/>
    <property type="match status" value="1"/>
</dbReference>
<evidence type="ECO:0000256" key="1">
    <source>
        <dbReference type="ARBA" id="ARBA00001974"/>
    </source>
</evidence>
<dbReference type="EMBL" id="CH408032">
    <property type="protein sequence ID" value="EAQ87654.1"/>
    <property type="molecule type" value="Genomic_DNA"/>
</dbReference>
<dbReference type="VEuPathDB" id="FungiDB:CHGG_04273"/>
<dbReference type="STRING" id="306901.Q2H1S3"/>
<dbReference type="PANTHER" id="PTHR47178">
    <property type="entry name" value="MONOOXYGENASE, FAD-BINDING"/>
    <property type="match status" value="1"/>
</dbReference>
<dbReference type="InParanoid" id="Q2H1S3"/>
<dbReference type="Gene3D" id="3.50.50.60">
    <property type="entry name" value="FAD/NAD(P)-binding domain"/>
    <property type="match status" value="1"/>
</dbReference>
<dbReference type="PRINTS" id="PR00420">
    <property type="entry name" value="RNGMNOXGNASE"/>
</dbReference>
<reference evidence="9" key="1">
    <citation type="journal article" date="2015" name="Genome Announc.">
        <title>Draft genome sequence of the cellulolytic fungus Chaetomium globosum.</title>
        <authorList>
            <person name="Cuomo C.A."/>
            <person name="Untereiner W.A."/>
            <person name="Ma L.-J."/>
            <person name="Grabherr M."/>
            <person name="Birren B.W."/>
        </authorList>
    </citation>
    <scope>NUCLEOTIDE SEQUENCE [LARGE SCALE GENOMIC DNA]</scope>
    <source>
        <strain evidence="9">ATCC 6205 / CBS 148.51 / DSM 1962 / NBRC 6347 / NRRL 1970</strain>
    </source>
</reference>
<dbReference type="eggNOG" id="KOG2614">
    <property type="taxonomic scope" value="Eukaryota"/>
</dbReference>
<dbReference type="OMA" id="SECYIDE"/>
<dbReference type="GO" id="GO:0071949">
    <property type="term" value="F:FAD binding"/>
    <property type="evidence" value="ECO:0007669"/>
    <property type="project" value="InterPro"/>
</dbReference>
<keyword evidence="3" id="KW-0274">FAD</keyword>
<dbReference type="Pfam" id="PF01494">
    <property type="entry name" value="FAD_binding_3"/>
    <property type="match status" value="1"/>
</dbReference>
<feature type="compositionally biased region" description="Polar residues" evidence="6">
    <location>
        <begin position="484"/>
        <end position="497"/>
    </location>
</feature>
<dbReference type="Pfam" id="PF13489">
    <property type="entry name" value="Methyltransf_23"/>
    <property type="match status" value="1"/>
</dbReference>
<keyword evidence="2" id="KW-0285">Flavoprotein</keyword>
<evidence type="ECO:0000256" key="6">
    <source>
        <dbReference type="SAM" id="MobiDB-lite"/>
    </source>
</evidence>
<dbReference type="RefSeq" id="XP_001223487.1">
    <property type="nucleotide sequence ID" value="XM_001223486.1"/>
</dbReference>
<evidence type="ECO:0000259" key="7">
    <source>
        <dbReference type="Pfam" id="PF01494"/>
    </source>
</evidence>
<evidence type="ECO:0000313" key="9">
    <source>
        <dbReference type="Proteomes" id="UP000001056"/>
    </source>
</evidence>
<evidence type="ECO:0000313" key="8">
    <source>
        <dbReference type="EMBL" id="EAQ87654.1"/>
    </source>
</evidence>
<evidence type="ECO:0000256" key="3">
    <source>
        <dbReference type="ARBA" id="ARBA00022827"/>
    </source>
</evidence>
<proteinExistence type="predicted"/>
<dbReference type="GO" id="GO:0004497">
    <property type="term" value="F:monooxygenase activity"/>
    <property type="evidence" value="ECO:0007669"/>
    <property type="project" value="UniProtKB-KW"/>
</dbReference>
<accession>Q2H1S3</accession>
<sequence length="816" mass="89716">MEIPAPLTPAGARRGEPCAMWWSRPSIVPPHPPPITVQPRESSTMSASNGSSAANVAIIGAGLTGLLAAHGLRKNGFDVAVFERAHHLADRPRDWTILIHWAMPLFKKLLPEHLIEKLPEALCNPDLKFDEESESLPVFSGETGELLFKNKVPGARRVSRQRLRGLLAHELDEAGIIRWGKRLAGFSHGEESEAGPVQLQFEDGTTYDANYVLGADGSSSKLRQLLFDKDEAARVQLSGFMFATAIVQAPQARCTADFFSLVMYAEASDDLGRWTTMWVKIWRKSVTPVPEGVTAGQQALDYLKATTKDQAEPFQFFIDWTPDGSECYIDEMKYWVSQPFDNRGGRITLAGDAAHPMLIYRGQGFQHAILDASHYLDALVQVREGAEALGSAISAYDADMIGRGAKAVQQSVQEAELSMDPKTVSQMLMARQGHGSTQQRDFSNYSLPNPGKATQADNAATVAANTTVDKFPATVPHGDPGPALNQSATQGSPTRSPAASPHVVPHEQNDGQQHQQQEEQHPSIIPAAGPDEVHDENEFALTDGYETASTGSTSVTSSVYAHTYENGPPCVTANFFYAPMAIKCNLSSTLEPGTGVWAIEVGDRFPNARVRGIDLSPTQPAWVPPNVDFLVDDCEQGEWLDCDADFVHLRFMTVVLKDVAGVLSRAYESLKPGGWIELQELCAEILCDDGSMPDNDPVKYMYELSHRAFSKFGMDVTLPKRLEPMLRDAGFENIQCVIKKVPIGPWPRDKILRVIGMYQKMAVQDILPILPGRPFTALGMSQVESQVTVAHARQGLADTSVHRYFHYYFWFAQKTP</sequence>
<feature type="compositionally biased region" description="Polar residues" evidence="6">
    <location>
        <begin position="434"/>
        <end position="447"/>
    </location>
</feature>
<keyword evidence="4" id="KW-0560">Oxidoreductase</keyword>
<dbReference type="SUPFAM" id="SSF51905">
    <property type="entry name" value="FAD/NAD(P)-binding domain"/>
    <property type="match status" value="1"/>
</dbReference>
<dbReference type="PANTHER" id="PTHR47178:SF3">
    <property type="entry name" value="FAD-BINDING DOMAIN-CONTAINING PROTEIN"/>
    <property type="match status" value="1"/>
</dbReference>
<keyword evidence="5" id="KW-0503">Monooxygenase</keyword>
<dbReference type="Gene3D" id="3.40.50.150">
    <property type="entry name" value="Vaccinia Virus protein VP39"/>
    <property type="match status" value="1"/>
</dbReference>
<dbReference type="OrthoDB" id="47494at2759"/>
<feature type="region of interest" description="Disordered" evidence="6">
    <location>
        <begin position="431"/>
        <end position="458"/>
    </location>
</feature>
<dbReference type="GeneID" id="4392956"/>
<protein>
    <recommendedName>
        <fullName evidence="7">FAD-binding domain-containing protein</fullName>
    </recommendedName>
</protein>
<organism evidence="8 9">
    <name type="scientific">Chaetomium globosum (strain ATCC 6205 / CBS 148.51 / DSM 1962 / NBRC 6347 / NRRL 1970)</name>
    <name type="common">Soil fungus</name>
    <dbReference type="NCBI Taxonomy" id="306901"/>
    <lineage>
        <taxon>Eukaryota</taxon>
        <taxon>Fungi</taxon>
        <taxon>Dikarya</taxon>
        <taxon>Ascomycota</taxon>
        <taxon>Pezizomycotina</taxon>
        <taxon>Sordariomycetes</taxon>
        <taxon>Sordariomycetidae</taxon>
        <taxon>Sordariales</taxon>
        <taxon>Chaetomiaceae</taxon>
        <taxon>Chaetomium</taxon>
    </lineage>
</organism>
<keyword evidence="9" id="KW-1185">Reference proteome</keyword>
<dbReference type="HOGENOM" id="CLU_346117_0_0_1"/>
<dbReference type="SUPFAM" id="SSF53335">
    <property type="entry name" value="S-adenosyl-L-methionine-dependent methyltransferases"/>
    <property type="match status" value="1"/>
</dbReference>
<feature type="region of interest" description="Disordered" evidence="6">
    <location>
        <begin position="470"/>
        <end position="531"/>
    </location>
</feature>
<evidence type="ECO:0000256" key="2">
    <source>
        <dbReference type="ARBA" id="ARBA00022630"/>
    </source>
</evidence>
<comment type="cofactor">
    <cofactor evidence="1">
        <name>FAD</name>
        <dbReference type="ChEBI" id="CHEBI:57692"/>
    </cofactor>
</comment>